<sequence length="319" mass="37291">MISLLQPRGISRIHAPLYRSAACFVYRPRRTRSEKEPQSVKERYQDIDEKNETLRGYLDIYKDKPDAREFMDKMEMSWIYHDAALEGVVYTHQELMAALFPHRTSAEASMIPVVLEIRNHKAVCDYIREEAAGARKQAQITLTTIKRMHDLFLGNTPEAQTERARMERRERTEKELAKERDRSGLRKDMPLHRTYFHDIAQPAKIQPELEKLVDYTASAEFREFHPIKQAATVQHKFVQIFPFTEHSGKVGRMCSNLILLRNGYMPAVIHSIDRQRYYESFRGPAAAFRTVLMDAMENSLDNGMKYFRDLGRKYKALNG</sequence>
<feature type="binding site" evidence="1">
    <location>
        <begin position="277"/>
        <end position="278"/>
    </location>
    <ligand>
        <name>ATP</name>
        <dbReference type="ChEBI" id="CHEBI:30616"/>
    </ligand>
</feature>
<keyword evidence="1" id="KW-0547">Nucleotide-binding</keyword>
<dbReference type="InterPro" id="IPR036597">
    <property type="entry name" value="Fido-like_dom_sf"/>
</dbReference>
<dbReference type="Proteomes" id="UP000217343">
    <property type="component" value="Chromosome"/>
</dbReference>
<dbReference type="InterPro" id="IPR040198">
    <property type="entry name" value="Fido_containing"/>
</dbReference>
<name>A0A250JV07_9BACT</name>
<keyword evidence="1" id="KW-0067">ATP-binding</keyword>
<dbReference type="OrthoDB" id="9813719at2"/>
<dbReference type="AlphaFoldDB" id="A0A250JV07"/>
<dbReference type="KEGG" id="mmas:MYMAC_002935"/>
<feature type="region of interest" description="Disordered" evidence="2">
    <location>
        <begin position="159"/>
        <end position="184"/>
    </location>
</feature>
<dbReference type="PANTHER" id="PTHR13504">
    <property type="entry name" value="FIDO DOMAIN-CONTAINING PROTEIN DDB_G0283145"/>
    <property type="match status" value="1"/>
</dbReference>
<evidence type="ECO:0000313" key="4">
    <source>
        <dbReference type="EMBL" id="ATB47327.1"/>
    </source>
</evidence>
<protein>
    <submittedName>
        <fullName evidence="4">Cell filamentation protein Fic</fullName>
    </submittedName>
</protein>
<feature type="domain" description="Fido" evidence="3">
    <location>
        <begin position="140"/>
        <end position="309"/>
    </location>
</feature>
<dbReference type="PANTHER" id="PTHR13504:SF38">
    <property type="entry name" value="FIDO DOMAIN-CONTAINING PROTEIN"/>
    <property type="match status" value="1"/>
</dbReference>
<evidence type="ECO:0000256" key="2">
    <source>
        <dbReference type="SAM" id="MobiDB-lite"/>
    </source>
</evidence>
<keyword evidence="5" id="KW-1185">Reference proteome</keyword>
<reference evidence="4 5" key="1">
    <citation type="submission" date="2017-06" db="EMBL/GenBank/DDBJ databases">
        <title>Sequencing and comparative analysis of myxobacterial genomes.</title>
        <authorList>
            <person name="Rupp O."/>
            <person name="Goesmann A."/>
            <person name="Sogaard-Andersen L."/>
        </authorList>
    </citation>
    <scope>NUCLEOTIDE SEQUENCE [LARGE SCALE GENOMIC DNA]</scope>
    <source>
        <strain evidence="4 5">DSM 14697</strain>
    </source>
</reference>
<dbReference type="Gene3D" id="1.10.3290.10">
    <property type="entry name" value="Fido-like domain"/>
    <property type="match status" value="1"/>
</dbReference>
<proteinExistence type="predicted"/>
<accession>A0A250JV07</accession>
<dbReference type="InterPro" id="IPR003812">
    <property type="entry name" value="Fido"/>
</dbReference>
<evidence type="ECO:0000256" key="1">
    <source>
        <dbReference type="PIRSR" id="PIRSR640198-2"/>
    </source>
</evidence>
<gene>
    <name evidence="4" type="ORF">MYMAC_002935</name>
</gene>
<dbReference type="SUPFAM" id="SSF140931">
    <property type="entry name" value="Fic-like"/>
    <property type="match status" value="1"/>
</dbReference>
<dbReference type="GO" id="GO:0005524">
    <property type="term" value="F:ATP binding"/>
    <property type="evidence" value="ECO:0007669"/>
    <property type="project" value="UniProtKB-KW"/>
</dbReference>
<dbReference type="EMBL" id="CP022203">
    <property type="protein sequence ID" value="ATB47327.1"/>
    <property type="molecule type" value="Genomic_DNA"/>
</dbReference>
<evidence type="ECO:0000313" key="5">
    <source>
        <dbReference type="Proteomes" id="UP000217343"/>
    </source>
</evidence>
<dbReference type="PROSITE" id="PS51459">
    <property type="entry name" value="FIDO"/>
    <property type="match status" value="1"/>
</dbReference>
<evidence type="ECO:0000259" key="3">
    <source>
        <dbReference type="PROSITE" id="PS51459"/>
    </source>
</evidence>
<feature type="compositionally biased region" description="Basic and acidic residues" evidence="2">
    <location>
        <begin position="160"/>
        <end position="184"/>
    </location>
</feature>
<organism evidence="4 5">
    <name type="scientific">Corallococcus macrosporus DSM 14697</name>
    <dbReference type="NCBI Taxonomy" id="1189310"/>
    <lineage>
        <taxon>Bacteria</taxon>
        <taxon>Pseudomonadati</taxon>
        <taxon>Myxococcota</taxon>
        <taxon>Myxococcia</taxon>
        <taxon>Myxococcales</taxon>
        <taxon>Cystobacterineae</taxon>
        <taxon>Myxococcaceae</taxon>
        <taxon>Corallococcus</taxon>
    </lineage>
</organism>
<dbReference type="Pfam" id="PF02661">
    <property type="entry name" value="Fic"/>
    <property type="match status" value="1"/>
</dbReference>